<organism evidence="2 3">
    <name type="scientific">Luteimonas notoginsengisoli</name>
    <dbReference type="NCBI Taxonomy" id="1578200"/>
    <lineage>
        <taxon>Bacteria</taxon>
        <taxon>Pseudomonadati</taxon>
        <taxon>Pseudomonadota</taxon>
        <taxon>Gammaproteobacteria</taxon>
        <taxon>Lysobacterales</taxon>
        <taxon>Lysobacteraceae</taxon>
        <taxon>Luteimonas</taxon>
    </lineage>
</organism>
<gene>
    <name evidence="2" type="ORF">ACFOM9_10995</name>
</gene>
<name>A0ABV7UV72_9GAMM</name>
<sequence length="73" mass="7784">MSIYTELLFQQGYIHNTELALSLAAEHADEADGAIPPSEPACGEAATDGGRHPRPFRRGAITSICSVALSPFR</sequence>
<dbReference type="EMBL" id="JBHRYF010000008">
    <property type="protein sequence ID" value="MFC3660595.1"/>
    <property type="molecule type" value="Genomic_DNA"/>
</dbReference>
<evidence type="ECO:0000313" key="2">
    <source>
        <dbReference type="EMBL" id="MFC3660595.1"/>
    </source>
</evidence>
<accession>A0ABV7UV72</accession>
<reference evidence="3" key="1">
    <citation type="journal article" date="2019" name="Int. J. Syst. Evol. Microbiol.">
        <title>The Global Catalogue of Microorganisms (GCM) 10K type strain sequencing project: providing services to taxonomists for standard genome sequencing and annotation.</title>
        <authorList>
            <consortium name="The Broad Institute Genomics Platform"/>
            <consortium name="The Broad Institute Genome Sequencing Center for Infectious Disease"/>
            <person name="Wu L."/>
            <person name="Ma J."/>
        </authorList>
    </citation>
    <scope>NUCLEOTIDE SEQUENCE [LARGE SCALE GENOMIC DNA]</scope>
    <source>
        <strain evidence="3">KCTC 42211</strain>
    </source>
</reference>
<feature type="region of interest" description="Disordered" evidence="1">
    <location>
        <begin position="28"/>
        <end position="53"/>
    </location>
</feature>
<evidence type="ECO:0000256" key="1">
    <source>
        <dbReference type="SAM" id="MobiDB-lite"/>
    </source>
</evidence>
<protein>
    <submittedName>
        <fullName evidence="2">Uncharacterized protein</fullName>
    </submittedName>
</protein>
<proteinExistence type="predicted"/>
<comment type="caution">
    <text evidence="2">The sequence shown here is derived from an EMBL/GenBank/DDBJ whole genome shotgun (WGS) entry which is preliminary data.</text>
</comment>
<dbReference type="RefSeq" id="WP_386710316.1">
    <property type="nucleotide sequence ID" value="NZ_JBHRYF010000008.1"/>
</dbReference>
<dbReference type="Proteomes" id="UP001595724">
    <property type="component" value="Unassembled WGS sequence"/>
</dbReference>
<keyword evidence="3" id="KW-1185">Reference proteome</keyword>
<evidence type="ECO:0000313" key="3">
    <source>
        <dbReference type="Proteomes" id="UP001595724"/>
    </source>
</evidence>